<evidence type="ECO:0000313" key="2">
    <source>
        <dbReference type="EnsemblProtists" id="PYU1_T007495"/>
    </source>
</evidence>
<dbReference type="AlphaFoldDB" id="K3WRA1"/>
<reference evidence="3" key="1">
    <citation type="journal article" date="2010" name="Genome Biol.">
        <title>Genome sequence of the necrotrophic plant pathogen Pythium ultimum reveals original pathogenicity mechanisms and effector repertoire.</title>
        <authorList>
            <person name="Levesque C.A."/>
            <person name="Brouwer H."/>
            <person name="Cano L."/>
            <person name="Hamilton J.P."/>
            <person name="Holt C."/>
            <person name="Huitema E."/>
            <person name="Raffaele S."/>
            <person name="Robideau G.P."/>
            <person name="Thines M."/>
            <person name="Win J."/>
            <person name="Zerillo M.M."/>
            <person name="Beakes G.W."/>
            <person name="Boore J.L."/>
            <person name="Busam D."/>
            <person name="Dumas B."/>
            <person name="Ferriera S."/>
            <person name="Fuerstenberg S.I."/>
            <person name="Gachon C.M."/>
            <person name="Gaulin E."/>
            <person name="Govers F."/>
            <person name="Grenville-Briggs L."/>
            <person name="Horner N."/>
            <person name="Hostetler J."/>
            <person name="Jiang R.H."/>
            <person name="Johnson J."/>
            <person name="Krajaejun T."/>
            <person name="Lin H."/>
            <person name="Meijer H.J."/>
            <person name="Moore B."/>
            <person name="Morris P."/>
            <person name="Phuntmart V."/>
            <person name="Puiu D."/>
            <person name="Shetty J."/>
            <person name="Stajich J.E."/>
            <person name="Tripathy S."/>
            <person name="Wawra S."/>
            <person name="van West P."/>
            <person name="Whitty B.R."/>
            <person name="Coutinho P.M."/>
            <person name="Henrissat B."/>
            <person name="Martin F."/>
            <person name="Thomas P.D."/>
            <person name="Tyler B.M."/>
            <person name="De Vries R.P."/>
            <person name="Kamoun S."/>
            <person name="Yandell M."/>
            <person name="Tisserat N."/>
            <person name="Buell C.R."/>
        </authorList>
    </citation>
    <scope>NUCLEOTIDE SEQUENCE</scope>
    <source>
        <strain evidence="3">DAOM:BR144</strain>
    </source>
</reference>
<feature type="transmembrane region" description="Helical" evidence="1">
    <location>
        <begin position="76"/>
        <end position="98"/>
    </location>
</feature>
<feature type="transmembrane region" description="Helical" evidence="1">
    <location>
        <begin position="46"/>
        <end position="64"/>
    </location>
</feature>
<sequence>MSRIHGEWAEASRALFDAVQSNRWTYSVCRLVAFHDYCESASRWRVALIVCLYYAPALAALIVFDDPQEGWSANTIFWARYYIGAGIVSAAVLQESHIVIPEIHFTTRKIVLIIFGVSVGYTASLMLIAELWMFPIPFIYTVSGVPFIFIMNTLVTLALGAANKEHFAKFVKFTNLLSVQTMMLIVHSTYNAIFLSIERVSRLAFVLLLPGIK</sequence>
<feature type="transmembrane region" description="Helical" evidence="1">
    <location>
        <begin position="173"/>
        <end position="197"/>
    </location>
</feature>
<evidence type="ECO:0000256" key="1">
    <source>
        <dbReference type="SAM" id="Phobius"/>
    </source>
</evidence>
<dbReference type="HOGENOM" id="CLU_014711_0_1_1"/>
<reference evidence="3" key="2">
    <citation type="submission" date="2010-04" db="EMBL/GenBank/DDBJ databases">
        <authorList>
            <person name="Buell R."/>
            <person name="Hamilton J."/>
            <person name="Hostetler J."/>
        </authorList>
    </citation>
    <scope>NUCLEOTIDE SEQUENCE [LARGE SCALE GENOMIC DNA]</scope>
    <source>
        <strain evidence="3">DAOM:BR144</strain>
    </source>
</reference>
<dbReference type="eggNOG" id="ENOG502RVT3">
    <property type="taxonomic scope" value="Eukaryota"/>
</dbReference>
<feature type="transmembrane region" description="Helical" evidence="1">
    <location>
        <begin position="110"/>
        <end position="132"/>
    </location>
</feature>
<dbReference type="Proteomes" id="UP000019132">
    <property type="component" value="Unassembled WGS sequence"/>
</dbReference>
<name>K3WRA1_GLOUD</name>
<dbReference type="EnsemblProtists" id="PYU1_T007495">
    <property type="protein sequence ID" value="PYU1_T007495"/>
    <property type="gene ID" value="PYU1_G007479"/>
</dbReference>
<keyword evidence="3" id="KW-1185">Reference proteome</keyword>
<keyword evidence="1" id="KW-0812">Transmembrane</keyword>
<proteinExistence type="predicted"/>
<reference evidence="2" key="3">
    <citation type="submission" date="2015-02" db="UniProtKB">
        <authorList>
            <consortium name="EnsemblProtists"/>
        </authorList>
    </citation>
    <scope>IDENTIFICATION</scope>
    <source>
        <strain evidence="2">DAOM BR144</strain>
    </source>
</reference>
<dbReference type="OMA" id="WSANTIF"/>
<dbReference type="EMBL" id="GL376585">
    <property type="status" value="NOT_ANNOTATED_CDS"/>
    <property type="molecule type" value="Genomic_DNA"/>
</dbReference>
<organism evidence="2 3">
    <name type="scientific">Globisporangium ultimum (strain ATCC 200006 / CBS 805.95 / DAOM BR144)</name>
    <name type="common">Pythium ultimum</name>
    <dbReference type="NCBI Taxonomy" id="431595"/>
    <lineage>
        <taxon>Eukaryota</taxon>
        <taxon>Sar</taxon>
        <taxon>Stramenopiles</taxon>
        <taxon>Oomycota</taxon>
        <taxon>Peronosporomycetes</taxon>
        <taxon>Pythiales</taxon>
        <taxon>Pythiaceae</taxon>
        <taxon>Globisporangium</taxon>
    </lineage>
</organism>
<keyword evidence="1" id="KW-0472">Membrane</keyword>
<dbReference type="VEuPathDB" id="FungiDB:PYU1_G007479"/>
<dbReference type="InParanoid" id="K3WRA1"/>
<accession>K3WRA1</accession>
<evidence type="ECO:0000313" key="3">
    <source>
        <dbReference type="Proteomes" id="UP000019132"/>
    </source>
</evidence>
<feature type="transmembrane region" description="Helical" evidence="1">
    <location>
        <begin position="138"/>
        <end position="161"/>
    </location>
</feature>
<keyword evidence="1" id="KW-1133">Transmembrane helix</keyword>
<protein>
    <submittedName>
        <fullName evidence="2">Uncharacterized protein</fullName>
    </submittedName>
</protein>